<dbReference type="InterPro" id="IPR036394">
    <property type="entry name" value="Ribosomal_uL22_sf"/>
</dbReference>
<dbReference type="Gene3D" id="3.90.470.10">
    <property type="entry name" value="Ribosomal protein L22/L17"/>
    <property type="match status" value="1"/>
</dbReference>
<dbReference type="PANTHER" id="PTHR13501">
    <property type="entry name" value="CHLOROPLAST 50S RIBOSOMAL PROTEIN L22-RELATED"/>
    <property type="match status" value="1"/>
</dbReference>
<comment type="function">
    <text evidence="7 10">This protein binds specifically to 23S rRNA; its binding is stimulated by other ribosomal proteins, e.g., L4, L17, and L20. It is important during the early stages of 50S assembly. It makes multiple contacts with different domains of the 23S rRNA in the assembled 50S subunit and ribosome.</text>
</comment>
<sequence>MEIKSIQKYLLTSPYKLRQVSALVNKMNANEAVEKLPFVGKRASEPLRKAIMTAIANAKQKNINISDLVIKEIQINEGPRIKRWRAGSRGRVKPYKRRMSHIRVVLETKSEALNTKSETIKEKEGKVMEIQRKTRKEKKI</sequence>
<proteinExistence type="inferred from homology"/>
<dbReference type="CDD" id="cd00336">
    <property type="entry name" value="Ribosomal_L22"/>
    <property type="match status" value="1"/>
</dbReference>
<name>A0A0G0P9K9_9BACT</name>
<dbReference type="HAMAP" id="MF_01331_B">
    <property type="entry name" value="Ribosomal_uL22_B"/>
    <property type="match status" value="1"/>
</dbReference>
<evidence type="ECO:0000256" key="5">
    <source>
        <dbReference type="ARBA" id="ARBA00023274"/>
    </source>
</evidence>
<comment type="subunit">
    <text evidence="7 9">Part of the 50S ribosomal subunit.</text>
</comment>
<evidence type="ECO:0000313" key="11">
    <source>
        <dbReference type="EMBL" id="KKQ86016.1"/>
    </source>
</evidence>
<dbReference type="PANTHER" id="PTHR13501:SF8">
    <property type="entry name" value="LARGE RIBOSOMAL SUBUNIT PROTEIN UL22M"/>
    <property type="match status" value="1"/>
</dbReference>
<evidence type="ECO:0000256" key="3">
    <source>
        <dbReference type="ARBA" id="ARBA00022884"/>
    </source>
</evidence>
<keyword evidence="5 7" id="KW-0687">Ribonucleoprotein</keyword>
<dbReference type="InterPro" id="IPR001063">
    <property type="entry name" value="Ribosomal_uL22"/>
</dbReference>
<gene>
    <name evidence="7" type="primary">rplV</name>
    <name evidence="11" type="ORF">UT08_C0002G0038</name>
</gene>
<dbReference type="Pfam" id="PF00237">
    <property type="entry name" value="Ribosomal_L22"/>
    <property type="match status" value="1"/>
</dbReference>
<organism evidence="11 12">
    <name type="scientific">Candidatus Woesebacteria bacterium GW2011_GWB1_38_8</name>
    <dbReference type="NCBI Taxonomy" id="1618570"/>
    <lineage>
        <taxon>Bacteria</taxon>
        <taxon>Candidatus Woeseibacteriota</taxon>
    </lineage>
</organism>
<reference evidence="11 12" key="1">
    <citation type="journal article" date="2015" name="Nature">
        <title>rRNA introns, odd ribosomes, and small enigmatic genomes across a large radiation of phyla.</title>
        <authorList>
            <person name="Brown C.T."/>
            <person name="Hug L.A."/>
            <person name="Thomas B.C."/>
            <person name="Sharon I."/>
            <person name="Castelle C.J."/>
            <person name="Singh A."/>
            <person name="Wilkins M.J."/>
            <person name="Williams K.H."/>
            <person name="Banfield J.F."/>
        </authorList>
    </citation>
    <scope>NUCLEOTIDE SEQUENCE [LARGE SCALE GENOMIC DNA]</scope>
</reference>
<comment type="similarity">
    <text evidence="1 7 8">Belongs to the universal ribosomal protein uL22 family.</text>
</comment>
<dbReference type="AlphaFoldDB" id="A0A0G0P9K9"/>
<evidence type="ECO:0000256" key="7">
    <source>
        <dbReference type="HAMAP-Rule" id="MF_01331"/>
    </source>
</evidence>
<dbReference type="STRING" id="1618570.UT08_C0002G0038"/>
<dbReference type="EMBL" id="LBVL01000002">
    <property type="protein sequence ID" value="KKQ86016.1"/>
    <property type="molecule type" value="Genomic_DNA"/>
</dbReference>
<keyword evidence="4 7" id="KW-0689">Ribosomal protein</keyword>
<accession>A0A0G0P9K9</accession>
<dbReference type="GO" id="GO:0006412">
    <property type="term" value="P:translation"/>
    <property type="evidence" value="ECO:0007669"/>
    <property type="project" value="UniProtKB-UniRule"/>
</dbReference>
<evidence type="ECO:0000256" key="10">
    <source>
        <dbReference type="RuleBase" id="RU004008"/>
    </source>
</evidence>
<keyword evidence="2 7" id="KW-0699">rRNA-binding</keyword>
<dbReference type="GO" id="GO:0019843">
    <property type="term" value="F:rRNA binding"/>
    <property type="evidence" value="ECO:0007669"/>
    <property type="project" value="UniProtKB-UniRule"/>
</dbReference>
<evidence type="ECO:0000256" key="1">
    <source>
        <dbReference type="ARBA" id="ARBA00009451"/>
    </source>
</evidence>
<evidence type="ECO:0000256" key="4">
    <source>
        <dbReference type="ARBA" id="ARBA00022980"/>
    </source>
</evidence>
<dbReference type="InterPro" id="IPR005727">
    <property type="entry name" value="Ribosomal_uL22_bac/chlpt-type"/>
</dbReference>
<comment type="caution">
    <text evidence="11">The sequence shown here is derived from an EMBL/GenBank/DDBJ whole genome shotgun (WGS) entry which is preliminary data.</text>
</comment>
<dbReference type="InterPro" id="IPR047867">
    <property type="entry name" value="Ribosomal_uL22_bac/org-type"/>
</dbReference>
<dbReference type="GO" id="GO:0003735">
    <property type="term" value="F:structural constituent of ribosome"/>
    <property type="evidence" value="ECO:0007669"/>
    <property type="project" value="InterPro"/>
</dbReference>
<evidence type="ECO:0000256" key="9">
    <source>
        <dbReference type="RuleBase" id="RU004006"/>
    </source>
</evidence>
<evidence type="ECO:0000256" key="2">
    <source>
        <dbReference type="ARBA" id="ARBA00022730"/>
    </source>
</evidence>
<evidence type="ECO:0000256" key="8">
    <source>
        <dbReference type="RuleBase" id="RU004005"/>
    </source>
</evidence>
<evidence type="ECO:0000256" key="6">
    <source>
        <dbReference type="ARBA" id="ARBA00035207"/>
    </source>
</evidence>
<dbReference type="SUPFAM" id="SSF54843">
    <property type="entry name" value="Ribosomal protein L22"/>
    <property type="match status" value="1"/>
</dbReference>
<keyword evidence="3 7" id="KW-0694">RNA-binding</keyword>
<protein>
    <recommendedName>
        <fullName evidence="6 7">Large ribosomal subunit protein uL22</fullName>
    </recommendedName>
</protein>
<dbReference type="GO" id="GO:0022625">
    <property type="term" value="C:cytosolic large ribosomal subunit"/>
    <property type="evidence" value="ECO:0007669"/>
    <property type="project" value="TreeGrafter"/>
</dbReference>
<dbReference type="Proteomes" id="UP000034081">
    <property type="component" value="Unassembled WGS sequence"/>
</dbReference>
<comment type="function">
    <text evidence="7">The globular domain of the protein is located near the polypeptide exit tunnel on the outside of the subunit, while an extended beta-hairpin is found that lines the wall of the exit tunnel in the center of the 70S ribosome.</text>
</comment>
<evidence type="ECO:0000313" key="12">
    <source>
        <dbReference type="Proteomes" id="UP000034081"/>
    </source>
</evidence>